<dbReference type="CDD" id="cd00427">
    <property type="entry name" value="Ribosomal_L29_HIP"/>
    <property type="match status" value="1"/>
</dbReference>
<name>A0A2H1YF80_9FLAO</name>
<evidence type="ECO:0000256" key="4">
    <source>
        <dbReference type="ARBA" id="ARBA00035204"/>
    </source>
</evidence>
<dbReference type="AlphaFoldDB" id="A0A2H1YF80"/>
<dbReference type="GO" id="GO:0005840">
    <property type="term" value="C:ribosome"/>
    <property type="evidence" value="ECO:0007669"/>
    <property type="project" value="UniProtKB-KW"/>
</dbReference>
<evidence type="ECO:0000256" key="5">
    <source>
        <dbReference type="HAMAP-Rule" id="MF_00374"/>
    </source>
</evidence>
<comment type="similarity">
    <text evidence="1 5">Belongs to the universal ribosomal protein uL29 family.</text>
</comment>
<dbReference type="Proteomes" id="UP000234211">
    <property type="component" value="Unassembled WGS sequence"/>
</dbReference>
<dbReference type="InterPro" id="IPR036049">
    <property type="entry name" value="Ribosomal_uL29_sf"/>
</dbReference>
<evidence type="ECO:0000256" key="2">
    <source>
        <dbReference type="ARBA" id="ARBA00022980"/>
    </source>
</evidence>
<dbReference type="SUPFAM" id="SSF46561">
    <property type="entry name" value="Ribosomal protein L29 (L29p)"/>
    <property type="match status" value="1"/>
</dbReference>
<dbReference type="GO" id="GO:0006412">
    <property type="term" value="P:translation"/>
    <property type="evidence" value="ECO:0007669"/>
    <property type="project" value="UniProtKB-UniRule"/>
</dbReference>
<dbReference type="RefSeq" id="WP_058885429.1">
    <property type="nucleotide sequence ID" value="NZ_JAFMUR010000003.1"/>
</dbReference>
<dbReference type="EMBL" id="OENF01000010">
    <property type="protein sequence ID" value="SOS74149.1"/>
    <property type="molecule type" value="Genomic_DNA"/>
</dbReference>
<reference evidence="7" key="1">
    <citation type="submission" date="2017-11" db="EMBL/GenBank/DDBJ databases">
        <authorList>
            <person name="Duchaud E."/>
        </authorList>
    </citation>
    <scope>NUCLEOTIDE SEQUENCE [LARGE SCALE GENOMIC DNA]</scope>
    <source>
        <strain evidence="7">Tenacibaculum sp. TNO020</strain>
    </source>
</reference>
<dbReference type="Pfam" id="PF00831">
    <property type="entry name" value="Ribosomal_L29"/>
    <property type="match status" value="1"/>
</dbReference>
<gene>
    <name evidence="5 6" type="primary">rpmC</name>
    <name evidence="6" type="ORF">TNO020_180179</name>
</gene>
<dbReference type="GO" id="GO:1990904">
    <property type="term" value="C:ribonucleoprotein complex"/>
    <property type="evidence" value="ECO:0007669"/>
    <property type="project" value="UniProtKB-KW"/>
</dbReference>
<evidence type="ECO:0000256" key="3">
    <source>
        <dbReference type="ARBA" id="ARBA00023274"/>
    </source>
</evidence>
<protein>
    <recommendedName>
        <fullName evidence="4 5">Large ribosomal subunit protein uL29</fullName>
    </recommendedName>
</protein>
<keyword evidence="7" id="KW-1185">Reference proteome</keyword>
<evidence type="ECO:0000313" key="7">
    <source>
        <dbReference type="Proteomes" id="UP000234211"/>
    </source>
</evidence>
<dbReference type="HAMAP" id="MF_00374">
    <property type="entry name" value="Ribosomal_uL29"/>
    <property type="match status" value="1"/>
</dbReference>
<dbReference type="InterPro" id="IPR018254">
    <property type="entry name" value="Ribosomal_uL29_CS"/>
</dbReference>
<accession>A0A2H1YF80</accession>
<dbReference type="GO" id="GO:0003735">
    <property type="term" value="F:structural constituent of ribosome"/>
    <property type="evidence" value="ECO:0007669"/>
    <property type="project" value="InterPro"/>
</dbReference>
<dbReference type="GeneID" id="86819610"/>
<evidence type="ECO:0000256" key="1">
    <source>
        <dbReference type="ARBA" id="ARBA00009254"/>
    </source>
</evidence>
<dbReference type="InterPro" id="IPR001854">
    <property type="entry name" value="Ribosomal_uL29"/>
</dbReference>
<dbReference type="GeneID" id="86943372"/>
<dbReference type="PROSITE" id="PS00579">
    <property type="entry name" value="RIBOSOMAL_L29"/>
    <property type="match status" value="1"/>
</dbReference>
<proteinExistence type="inferred from homology"/>
<keyword evidence="2 5" id="KW-0689">Ribosomal protein</keyword>
<sequence>MKQSAIKELTTTDLQGRLVTLKKNYTDLKMAHAITPLENPMQIKSLRKTVARIATELTKRELQ</sequence>
<dbReference type="OrthoDB" id="5296761at2"/>
<organism evidence="6 7">
    <name type="scientific">Tenacibaculum piscium</name>
    <dbReference type="NCBI Taxonomy" id="1458515"/>
    <lineage>
        <taxon>Bacteria</taxon>
        <taxon>Pseudomonadati</taxon>
        <taxon>Bacteroidota</taxon>
        <taxon>Flavobacteriia</taxon>
        <taxon>Flavobacteriales</taxon>
        <taxon>Flavobacteriaceae</taxon>
        <taxon>Tenacibaculum</taxon>
    </lineage>
</organism>
<keyword evidence="3 5" id="KW-0687">Ribonucleoprotein</keyword>
<dbReference type="NCBIfam" id="TIGR00012">
    <property type="entry name" value="L29"/>
    <property type="match status" value="1"/>
</dbReference>
<dbReference type="Gene3D" id="1.10.287.310">
    <property type="match status" value="1"/>
</dbReference>
<evidence type="ECO:0000313" key="6">
    <source>
        <dbReference type="EMBL" id="SOS74149.1"/>
    </source>
</evidence>